<dbReference type="InterPro" id="IPR013249">
    <property type="entry name" value="RNA_pol_sigma70_r4_t2"/>
</dbReference>
<dbReference type="Proteomes" id="UP000182124">
    <property type="component" value="Unassembled WGS sequence"/>
</dbReference>
<sequence length="116" mass="13657">MRISHNLIVDHFRKTKKMPFNRDTEEYSVFSIMTDNSPNIESRIISEQVEVDLQRLINELPDDQREVLVMRIYDDLSFKEIADLTGVSINTALGRMRYALMNLRKVIEKNQIILTN</sequence>
<dbReference type="eggNOG" id="COG1595">
    <property type="taxonomic scope" value="Bacteria"/>
</dbReference>
<dbReference type="EMBL" id="FMTY01000005">
    <property type="protein sequence ID" value="SCX14716.1"/>
    <property type="molecule type" value="Genomic_DNA"/>
</dbReference>
<keyword evidence="2" id="KW-0731">Sigma factor</keyword>
<keyword evidence="1" id="KW-0805">Transcription regulation</keyword>
<name>A0A1G4W0B1_9FLAO</name>
<feature type="domain" description="RNA polymerase sigma factor 70 region 4 type 2" evidence="5">
    <location>
        <begin position="52"/>
        <end position="92"/>
    </location>
</feature>
<reference evidence="6 7" key="1">
    <citation type="submission" date="2016-10" db="EMBL/GenBank/DDBJ databases">
        <authorList>
            <person name="de Groot N.N."/>
        </authorList>
    </citation>
    <scope>NUCLEOTIDE SEQUENCE [LARGE SCALE GENOMIC DNA]</scope>
    <source>
        <strain evidence="6 7">CGMCC 1.3801</strain>
    </source>
</reference>
<dbReference type="NCBIfam" id="TIGR02937">
    <property type="entry name" value="sigma70-ECF"/>
    <property type="match status" value="1"/>
</dbReference>
<evidence type="ECO:0000313" key="6">
    <source>
        <dbReference type="EMBL" id="SCX14716.1"/>
    </source>
</evidence>
<dbReference type="PANTHER" id="PTHR43133">
    <property type="entry name" value="RNA POLYMERASE ECF-TYPE SIGMA FACTO"/>
    <property type="match status" value="1"/>
</dbReference>
<keyword evidence="4" id="KW-0804">Transcription</keyword>
<evidence type="ECO:0000256" key="4">
    <source>
        <dbReference type="ARBA" id="ARBA00023163"/>
    </source>
</evidence>
<dbReference type="CDD" id="cd06171">
    <property type="entry name" value="Sigma70_r4"/>
    <property type="match status" value="1"/>
</dbReference>
<dbReference type="Pfam" id="PF08281">
    <property type="entry name" value="Sigma70_r4_2"/>
    <property type="match status" value="1"/>
</dbReference>
<dbReference type="AlphaFoldDB" id="A0A1G4W0B1"/>
<dbReference type="SUPFAM" id="SSF88659">
    <property type="entry name" value="Sigma3 and sigma4 domains of RNA polymerase sigma factors"/>
    <property type="match status" value="1"/>
</dbReference>
<evidence type="ECO:0000256" key="3">
    <source>
        <dbReference type="ARBA" id="ARBA00023125"/>
    </source>
</evidence>
<dbReference type="PANTHER" id="PTHR43133:SF8">
    <property type="entry name" value="RNA POLYMERASE SIGMA FACTOR HI_1459-RELATED"/>
    <property type="match status" value="1"/>
</dbReference>
<dbReference type="InterPro" id="IPR039425">
    <property type="entry name" value="RNA_pol_sigma-70-like"/>
</dbReference>
<dbReference type="GO" id="GO:0006352">
    <property type="term" value="P:DNA-templated transcription initiation"/>
    <property type="evidence" value="ECO:0007669"/>
    <property type="project" value="InterPro"/>
</dbReference>
<dbReference type="Gene3D" id="1.10.10.10">
    <property type="entry name" value="Winged helix-like DNA-binding domain superfamily/Winged helix DNA-binding domain"/>
    <property type="match status" value="1"/>
</dbReference>
<evidence type="ECO:0000256" key="2">
    <source>
        <dbReference type="ARBA" id="ARBA00023082"/>
    </source>
</evidence>
<protein>
    <submittedName>
        <fullName evidence="6">RNA polymerase sigma factor, sigma-70 family</fullName>
    </submittedName>
</protein>
<gene>
    <name evidence="6" type="ORF">SAMN02927925_02116</name>
</gene>
<dbReference type="InterPro" id="IPR014284">
    <property type="entry name" value="RNA_pol_sigma-70_dom"/>
</dbReference>
<accession>A0A1G4W0B1</accession>
<dbReference type="GO" id="GO:0003677">
    <property type="term" value="F:DNA binding"/>
    <property type="evidence" value="ECO:0007669"/>
    <property type="project" value="UniProtKB-KW"/>
</dbReference>
<dbReference type="InterPro" id="IPR036388">
    <property type="entry name" value="WH-like_DNA-bd_sf"/>
</dbReference>
<keyword evidence="3" id="KW-0238">DNA-binding</keyword>
<dbReference type="InterPro" id="IPR013324">
    <property type="entry name" value="RNA_pol_sigma_r3/r4-like"/>
</dbReference>
<evidence type="ECO:0000259" key="5">
    <source>
        <dbReference type="Pfam" id="PF08281"/>
    </source>
</evidence>
<dbReference type="STRING" id="329186.SAMN02927925_02116"/>
<organism evidence="6 7">
    <name type="scientific">Flavobacterium saliperosum</name>
    <dbReference type="NCBI Taxonomy" id="329186"/>
    <lineage>
        <taxon>Bacteria</taxon>
        <taxon>Pseudomonadati</taxon>
        <taxon>Bacteroidota</taxon>
        <taxon>Flavobacteriia</taxon>
        <taxon>Flavobacteriales</taxon>
        <taxon>Flavobacteriaceae</taxon>
        <taxon>Flavobacterium</taxon>
    </lineage>
</organism>
<dbReference type="GO" id="GO:0016987">
    <property type="term" value="F:sigma factor activity"/>
    <property type="evidence" value="ECO:0007669"/>
    <property type="project" value="UniProtKB-KW"/>
</dbReference>
<proteinExistence type="predicted"/>
<evidence type="ECO:0000313" key="7">
    <source>
        <dbReference type="Proteomes" id="UP000182124"/>
    </source>
</evidence>
<evidence type="ECO:0000256" key="1">
    <source>
        <dbReference type="ARBA" id="ARBA00023015"/>
    </source>
</evidence>